<comment type="caution">
    <text evidence="3">The sequence shown here is derived from an EMBL/GenBank/DDBJ whole genome shotgun (WGS) entry which is preliminary data.</text>
</comment>
<feature type="compositionally biased region" description="Low complexity" evidence="2">
    <location>
        <begin position="115"/>
        <end position="131"/>
    </location>
</feature>
<comment type="subcellular location">
    <subcellularLocation>
        <location evidence="1">Cytoplasm</location>
    </subcellularLocation>
    <subcellularLocation>
        <location evidence="1">Nucleus</location>
    </subcellularLocation>
</comment>
<feature type="compositionally biased region" description="Polar residues" evidence="2">
    <location>
        <begin position="42"/>
        <end position="55"/>
    </location>
</feature>
<reference evidence="3" key="1">
    <citation type="submission" date="2023-02" db="EMBL/GenBank/DDBJ databases">
        <title>Identification and recombinant expression of a fungal hydrolase from Papiliotrema laurentii that hydrolyzes apple cutin and clears colloidal polyester polyurethane.</title>
        <authorList>
            <consortium name="DOE Joint Genome Institute"/>
            <person name="Roman V.A."/>
            <person name="Bojanowski C."/>
            <person name="Crable B.R."/>
            <person name="Wagner D.N."/>
            <person name="Hung C.S."/>
            <person name="Nadeau L.J."/>
            <person name="Schratz L."/>
            <person name="Haridas S."/>
            <person name="Pangilinan J."/>
            <person name="Lipzen A."/>
            <person name="Na H."/>
            <person name="Yan M."/>
            <person name="Ng V."/>
            <person name="Grigoriev I.V."/>
            <person name="Spatafora J.W."/>
            <person name="Barlow D."/>
            <person name="Biffinger J."/>
            <person name="Kelley-Loughnane N."/>
            <person name="Varaljay V.A."/>
            <person name="Crookes-Goodson W.J."/>
        </authorList>
    </citation>
    <scope>NUCLEOTIDE SEQUENCE</scope>
    <source>
        <strain evidence="3">5307AH</strain>
    </source>
</reference>
<dbReference type="Gene3D" id="1.20.58.1590">
    <property type="entry name" value="Tethering factor for nuclear proteasome Cut8/Sts1"/>
    <property type="match status" value="1"/>
</dbReference>
<feature type="compositionally biased region" description="Pro residues" evidence="2">
    <location>
        <begin position="11"/>
        <end position="22"/>
    </location>
</feature>
<keyword evidence="1" id="KW-0963">Cytoplasm</keyword>
<comment type="function">
    <text evidence="1">Involved in ubiquitin-mediated protein degradation. Regulatory factor in the ubiquitin/proteasome pathway that controls the turnover of proteasome substrates. Targets proteasomes to the nucleus and facilitates the degradation of nuclear proteins.</text>
</comment>
<feature type="region of interest" description="Disordered" evidence="2">
    <location>
        <begin position="1"/>
        <end position="138"/>
    </location>
</feature>
<dbReference type="GO" id="GO:0071630">
    <property type="term" value="P:nuclear protein quality control by the ubiquitin-proteasome system"/>
    <property type="evidence" value="ECO:0007669"/>
    <property type="project" value="UniProtKB-UniRule"/>
</dbReference>
<proteinExistence type="inferred from homology"/>
<dbReference type="GO" id="GO:0005737">
    <property type="term" value="C:cytoplasm"/>
    <property type="evidence" value="ECO:0007669"/>
    <property type="project" value="UniProtKB-SubCell"/>
</dbReference>
<comment type="similarity">
    <text evidence="1">Belongs to the cut8/STS1 family.</text>
</comment>
<protein>
    <recommendedName>
        <fullName evidence="1">Tethering factor for nuclear proteasome STS1</fullName>
    </recommendedName>
</protein>
<dbReference type="EMBL" id="JAODAN010000002">
    <property type="protein sequence ID" value="KAK1926344.1"/>
    <property type="molecule type" value="Genomic_DNA"/>
</dbReference>
<dbReference type="Pfam" id="PF08559">
    <property type="entry name" value="Cut8"/>
    <property type="match status" value="1"/>
</dbReference>
<feature type="compositionally biased region" description="Low complexity" evidence="2">
    <location>
        <begin position="23"/>
        <end position="40"/>
    </location>
</feature>
<comment type="subunit">
    <text evidence="1">Binds the proteasome.</text>
</comment>
<keyword evidence="1" id="KW-0653">Protein transport</keyword>
<sequence>MAHPLTQHPPHSLPFPSAPRPSPLSFGFGLPSSPSPLAFGTPSRSSFNNTASPSASLGFGFASTTPFAGPSTSGGSPKRSLARPGVSPSPGFRSSTVPSLKRNRRSPSPTPSSSPSPSSSALPSPALGSLDLPRKDKDDQLSVGGLALKDDAERLRVKKDVKRLRRDVEAATKGKSTGSDVDVGVLLAALPPSAHLPILMSILSANPQLVSGVMTSLPRPDHNECLAQLDKHIDKVKRAAGTSGIQLNANRVWSKVQKDVEAFVRSASTYLSFFTSPPSTNSPPPDTQSMQHLLQGISTHVIYLLRLIPPGSDTNTGTTQTLLDLGKRVINAWTNWLNNVSAEVNQQSGMFPHSIVEGWAFNLDTLANIPAYTPSSGGFGWSCPQPTSEPSNALVDSFRDAMRPLRDRFTNELGWLIGRHPTTPFSNASAPSWGNVQAASQTNHNEDEEL</sequence>
<feature type="compositionally biased region" description="Polar residues" evidence="2">
    <location>
        <begin position="426"/>
        <end position="443"/>
    </location>
</feature>
<evidence type="ECO:0000313" key="3">
    <source>
        <dbReference type="EMBL" id="KAK1926344.1"/>
    </source>
</evidence>
<feature type="region of interest" description="Disordered" evidence="2">
    <location>
        <begin position="426"/>
        <end position="450"/>
    </location>
</feature>
<keyword evidence="1" id="KW-0539">Nucleus</keyword>
<evidence type="ECO:0000256" key="2">
    <source>
        <dbReference type="SAM" id="MobiDB-lite"/>
    </source>
</evidence>
<feature type="compositionally biased region" description="Polar residues" evidence="2">
    <location>
        <begin position="62"/>
        <end position="75"/>
    </location>
</feature>
<dbReference type="GO" id="GO:0031144">
    <property type="term" value="P:proteasome localization"/>
    <property type="evidence" value="ECO:0007669"/>
    <property type="project" value="UniProtKB-UniRule"/>
</dbReference>
<dbReference type="AlphaFoldDB" id="A0AAD9FUB4"/>
<dbReference type="GO" id="GO:0005634">
    <property type="term" value="C:nucleus"/>
    <property type="evidence" value="ECO:0007669"/>
    <property type="project" value="UniProtKB-SubCell"/>
</dbReference>
<evidence type="ECO:0000313" key="4">
    <source>
        <dbReference type="Proteomes" id="UP001182556"/>
    </source>
</evidence>
<organism evidence="3 4">
    <name type="scientific">Papiliotrema laurentii</name>
    <name type="common">Cryptococcus laurentii</name>
    <dbReference type="NCBI Taxonomy" id="5418"/>
    <lineage>
        <taxon>Eukaryota</taxon>
        <taxon>Fungi</taxon>
        <taxon>Dikarya</taxon>
        <taxon>Basidiomycota</taxon>
        <taxon>Agaricomycotina</taxon>
        <taxon>Tremellomycetes</taxon>
        <taxon>Tremellales</taxon>
        <taxon>Rhynchogastremaceae</taxon>
        <taxon>Papiliotrema</taxon>
    </lineage>
</organism>
<evidence type="ECO:0000256" key="1">
    <source>
        <dbReference type="RuleBase" id="RU368013"/>
    </source>
</evidence>
<name>A0AAD9FUB4_PAPLA</name>
<dbReference type="InterPro" id="IPR038422">
    <property type="entry name" value="Cut8/Sts1_sf"/>
</dbReference>
<accession>A0AAD9FUB4</accession>
<dbReference type="Proteomes" id="UP001182556">
    <property type="component" value="Unassembled WGS sequence"/>
</dbReference>
<keyword evidence="4" id="KW-1185">Reference proteome</keyword>
<gene>
    <name evidence="3" type="ORF">DB88DRAFT_538246</name>
</gene>
<dbReference type="GO" id="GO:0015031">
    <property type="term" value="P:protein transport"/>
    <property type="evidence" value="ECO:0007669"/>
    <property type="project" value="UniProtKB-UniRule"/>
</dbReference>
<keyword evidence="1" id="KW-0813">Transport</keyword>
<dbReference type="InterPro" id="IPR013868">
    <property type="entry name" value="Cut8/Sts1_fam"/>
</dbReference>